<gene>
    <name evidence="1" type="ordered locus">Mboo_0773</name>
</gene>
<protein>
    <submittedName>
        <fullName evidence="1">Uncharacterized protein</fullName>
    </submittedName>
</protein>
<dbReference type="EMBL" id="CP000780">
    <property type="protein sequence ID" value="ABS55291.1"/>
    <property type="molecule type" value="Genomic_DNA"/>
</dbReference>
<sequence length="152" mass="17024">MEQKLTCVSVHVTHNRGETGLSFAGVCDSSWTRIRNHRLSASESALNPSGAGCAEMFVFIGKSPAHILVGLTRLLIQPGHKRQRMWKKGRGKFPDCIYDCGSRSENSGKIRHSQVPVARGIITITFRRTHKTTPLYEYTIKKYNFNWFAGAG</sequence>
<name>A7I6D0_METB6</name>
<dbReference type="Proteomes" id="UP000002408">
    <property type="component" value="Chromosome"/>
</dbReference>
<dbReference type="AlphaFoldDB" id="A7I6D0"/>
<dbReference type="KEGG" id="mbn:Mboo_0773"/>
<evidence type="ECO:0000313" key="1">
    <source>
        <dbReference type="EMBL" id="ABS55291.1"/>
    </source>
</evidence>
<proteinExistence type="predicted"/>
<organism evidence="1 2">
    <name type="scientific">Methanoregula boonei (strain DSM 21154 / JCM 14090 / 6A8)</name>
    <dbReference type="NCBI Taxonomy" id="456442"/>
    <lineage>
        <taxon>Archaea</taxon>
        <taxon>Methanobacteriati</taxon>
        <taxon>Methanobacteriota</taxon>
        <taxon>Stenosarchaea group</taxon>
        <taxon>Methanomicrobia</taxon>
        <taxon>Methanomicrobiales</taxon>
        <taxon>Methanoregulaceae</taxon>
        <taxon>Methanoregula</taxon>
    </lineage>
</organism>
<keyword evidence="2" id="KW-1185">Reference proteome</keyword>
<evidence type="ECO:0000313" key="2">
    <source>
        <dbReference type="Proteomes" id="UP000002408"/>
    </source>
</evidence>
<dbReference type="HOGENOM" id="CLU_1718199_0_0_2"/>
<accession>A7I6D0</accession>
<reference evidence="2" key="1">
    <citation type="journal article" date="2015" name="Microbiology">
        <title>Genome of Methanoregula boonei 6A8 reveals adaptations to oligotrophic peatland environments.</title>
        <authorList>
            <person name="Braeuer S."/>
            <person name="Cadillo-Quiroz H."/>
            <person name="Kyrpides N."/>
            <person name="Woyke T."/>
            <person name="Goodwin L."/>
            <person name="Detter C."/>
            <person name="Podell S."/>
            <person name="Yavitt J.B."/>
            <person name="Zinder S.H."/>
        </authorList>
    </citation>
    <scope>NUCLEOTIDE SEQUENCE [LARGE SCALE GENOMIC DNA]</scope>
    <source>
        <strain evidence="2">DSM 21154 / JCM 14090 / 6A8</strain>
    </source>
</reference>